<evidence type="ECO:0000259" key="9">
    <source>
        <dbReference type="PROSITE" id="PS50157"/>
    </source>
</evidence>
<feature type="domain" description="C2H2-type" evidence="9">
    <location>
        <begin position="515"/>
        <end position="542"/>
    </location>
</feature>
<dbReference type="Proteomes" id="UP000594260">
    <property type="component" value="Unplaced"/>
</dbReference>
<evidence type="ECO:0000313" key="10">
    <source>
        <dbReference type="EnsemblMetazoa" id="XP_022648539"/>
    </source>
</evidence>
<feature type="region of interest" description="Disordered" evidence="8">
    <location>
        <begin position="454"/>
        <end position="487"/>
    </location>
</feature>
<dbReference type="SMART" id="SM00355">
    <property type="entry name" value="ZnF_C2H2"/>
    <property type="match status" value="3"/>
</dbReference>
<dbReference type="RefSeq" id="XP_022648539.1">
    <property type="nucleotide sequence ID" value="XM_022792804.1"/>
</dbReference>
<evidence type="ECO:0000256" key="1">
    <source>
        <dbReference type="ARBA" id="ARBA00004123"/>
    </source>
</evidence>
<evidence type="ECO:0000256" key="5">
    <source>
        <dbReference type="ARBA" id="ARBA00022833"/>
    </source>
</evidence>
<sequence length="597" mass="65318">MGTHVAEKKRSPAMSQNDPDRIRENYEESVETVARMMDHIDSCYSFLDDKLYAQQIAGQISDPIGRYPNISLKNFHLVRSNQNKRKTGIGYLNRRRPGPVAKKESKQSTIADRQAEGSLEALRFSDIVFDQQVKTLSKRDNNNIFAVTPVSTMSRTSSAKQSERSLLGSAGSSEHKTVTKKNSSNSILSSLVVDVDDIKPTILPDIVTTTIKRIVLPPPIKKQTTQTSGLLSKFGETRCSTLPAVRDSSTTSQPSANATILKTPQASNNGSNSVNRTPPTQHLLVKPRPRRQASLRVSEFVRAEAALNGHDLDLHEIDESPSPNRVGADSAKGDIIGDETGEDHNVMRSNTDGLNNSDKAGVSNVDEDKSGSGVDIDCGDANPSSGNIGADRIDANALMDELQLSEDAPVQDNSEPTGFSCLYCDRTFIQAEAMENHIMDEHVYRSVATSKRPAKSIMPARSAGKPVSLNTPKASAATNRHDTVRPPPGKIITIESLVAAHFAAARKRTKSGRPQLCMVCKKTFSSWSQLKKHLPIHSSERPFKCPYNGCSYASVQKGNLKVHMVGVHVRRQEKMEAKMAKLDNSFEISQSSRGNCE</sequence>
<dbReference type="PANTHER" id="PTHR24406">
    <property type="entry name" value="TRANSCRIPTIONAL REPRESSOR CTCFL-RELATED"/>
    <property type="match status" value="1"/>
</dbReference>
<feature type="domain" description="C2H2-type" evidence="9">
    <location>
        <begin position="543"/>
        <end position="573"/>
    </location>
</feature>
<evidence type="ECO:0000256" key="6">
    <source>
        <dbReference type="ARBA" id="ARBA00023242"/>
    </source>
</evidence>
<dbReference type="InterPro" id="IPR036236">
    <property type="entry name" value="Znf_C2H2_sf"/>
</dbReference>
<evidence type="ECO:0000256" key="2">
    <source>
        <dbReference type="ARBA" id="ARBA00022723"/>
    </source>
</evidence>
<dbReference type="GeneID" id="111245046"/>
<dbReference type="PROSITE" id="PS00028">
    <property type="entry name" value="ZINC_FINGER_C2H2_1"/>
    <property type="match status" value="2"/>
</dbReference>
<feature type="compositionally biased region" description="Polar residues" evidence="8">
    <location>
        <begin position="347"/>
        <end position="358"/>
    </location>
</feature>
<evidence type="ECO:0000256" key="8">
    <source>
        <dbReference type="SAM" id="MobiDB-lite"/>
    </source>
</evidence>
<dbReference type="OrthoDB" id="6489565at2759"/>
<dbReference type="AlphaFoldDB" id="A0A7M7J915"/>
<keyword evidence="3" id="KW-0677">Repeat</keyword>
<dbReference type="Gene3D" id="3.30.160.60">
    <property type="entry name" value="Classic Zinc Finger"/>
    <property type="match status" value="2"/>
</dbReference>
<keyword evidence="5" id="KW-0862">Zinc</keyword>
<keyword evidence="2" id="KW-0479">Metal-binding</keyword>
<dbReference type="RefSeq" id="XP_022648538.1">
    <property type="nucleotide sequence ID" value="XM_022792803.1"/>
</dbReference>
<feature type="region of interest" description="Disordered" evidence="8">
    <location>
        <begin position="152"/>
        <end position="183"/>
    </location>
</feature>
<name>A0A7M7J915_VARDE</name>
<dbReference type="EnsemblMetazoa" id="XM_022792804">
    <property type="protein sequence ID" value="XP_022648539"/>
    <property type="gene ID" value="LOC111245046"/>
</dbReference>
<feature type="region of interest" description="Disordered" evidence="8">
    <location>
        <begin position="89"/>
        <end position="112"/>
    </location>
</feature>
<protein>
    <recommendedName>
        <fullName evidence="9">C2H2-type domain-containing protein</fullName>
    </recommendedName>
</protein>
<accession>A0A7M7J915</accession>
<dbReference type="GO" id="GO:0008270">
    <property type="term" value="F:zinc ion binding"/>
    <property type="evidence" value="ECO:0007669"/>
    <property type="project" value="UniProtKB-KW"/>
</dbReference>
<proteinExistence type="predicted"/>
<feature type="domain" description="C2H2-type" evidence="9">
    <location>
        <begin position="419"/>
        <end position="453"/>
    </location>
</feature>
<dbReference type="PROSITE" id="PS50157">
    <property type="entry name" value="ZINC_FINGER_C2H2_2"/>
    <property type="match status" value="3"/>
</dbReference>
<feature type="region of interest" description="Disordered" evidence="8">
    <location>
        <begin position="260"/>
        <end position="291"/>
    </location>
</feature>
<dbReference type="KEGG" id="vde:111245046"/>
<feature type="compositionally biased region" description="Polar residues" evidence="8">
    <location>
        <begin position="468"/>
        <end position="478"/>
    </location>
</feature>
<keyword evidence="11" id="KW-1185">Reference proteome</keyword>
<dbReference type="Pfam" id="PF00096">
    <property type="entry name" value="zf-C2H2"/>
    <property type="match status" value="2"/>
</dbReference>
<feature type="compositionally biased region" description="Basic and acidic residues" evidence="8">
    <location>
        <begin position="1"/>
        <end position="10"/>
    </location>
</feature>
<reference evidence="10" key="1">
    <citation type="submission" date="2021-01" db="UniProtKB">
        <authorList>
            <consortium name="EnsemblMetazoa"/>
        </authorList>
    </citation>
    <scope>IDENTIFICATION</scope>
</reference>
<evidence type="ECO:0000256" key="7">
    <source>
        <dbReference type="PROSITE-ProRule" id="PRU00042"/>
    </source>
</evidence>
<dbReference type="GO" id="GO:0005634">
    <property type="term" value="C:nucleus"/>
    <property type="evidence" value="ECO:0007669"/>
    <property type="project" value="UniProtKB-SubCell"/>
</dbReference>
<dbReference type="EnsemblMetazoa" id="XM_022792803">
    <property type="protein sequence ID" value="XP_022648538"/>
    <property type="gene ID" value="LOC111245046"/>
</dbReference>
<evidence type="ECO:0000256" key="3">
    <source>
        <dbReference type="ARBA" id="ARBA00022737"/>
    </source>
</evidence>
<comment type="subcellular location">
    <subcellularLocation>
        <location evidence="1">Nucleus</location>
    </subcellularLocation>
</comment>
<dbReference type="InterPro" id="IPR050888">
    <property type="entry name" value="ZnF_C2H2-type_TF"/>
</dbReference>
<feature type="region of interest" description="Disordered" evidence="8">
    <location>
        <begin position="1"/>
        <end position="22"/>
    </location>
</feature>
<dbReference type="InParanoid" id="A0A7M7J915"/>
<feature type="region of interest" description="Disordered" evidence="8">
    <location>
        <begin position="339"/>
        <end position="389"/>
    </location>
</feature>
<organism evidence="10 11">
    <name type="scientific">Varroa destructor</name>
    <name type="common">Honeybee mite</name>
    <dbReference type="NCBI Taxonomy" id="109461"/>
    <lineage>
        <taxon>Eukaryota</taxon>
        <taxon>Metazoa</taxon>
        <taxon>Ecdysozoa</taxon>
        <taxon>Arthropoda</taxon>
        <taxon>Chelicerata</taxon>
        <taxon>Arachnida</taxon>
        <taxon>Acari</taxon>
        <taxon>Parasitiformes</taxon>
        <taxon>Mesostigmata</taxon>
        <taxon>Gamasina</taxon>
        <taxon>Dermanyssoidea</taxon>
        <taxon>Varroidae</taxon>
        <taxon>Varroa</taxon>
    </lineage>
</organism>
<dbReference type="SUPFAM" id="SSF57667">
    <property type="entry name" value="beta-beta-alpha zinc fingers"/>
    <property type="match status" value="1"/>
</dbReference>
<feature type="compositionally biased region" description="Polar residues" evidence="8">
    <location>
        <begin position="260"/>
        <end position="280"/>
    </location>
</feature>
<dbReference type="InterPro" id="IPR013087">
    <property type="entry name" value="Znf_C2H2_type"/>
</dbReference>
<evidence type="ECO:0000313" key="11">
    <source>
        <dbReference type="Proteomes" id="UP000594260"/>
    </source>
</evidence>
<keyword evidence="4 7" id="KW-0863">Zinc-finger</keyword>
<evidence type="ECO:0000256" key="4">
    <source>
        <dbReference type="ARBA" id="ARBA00022771"/>
    </source>
</evidence>
<keyword evidence="6" id="KW-0539">Nucleus</keyword>